<proteinExistence type="predicted"/>
<dbReference type="InterPro" id="IPR009057">
    <property type="entry name" value="Homeodomain-like_sf"/>
</dbReference>
<evidence type="ECO:0000313" key="5">
    <source>
        <dbReference type="Proteomes" id="UP000028501"/>
    </source>
</evidence>
<dbReference type="PANTHER" id="PTHR43479:SF11">
    <property type="entry name" value="ACREF_ENVCD OPERON REPRESSOR-RELATED"/>
    <property type="match status" value="1"/>
</dbReference>
<dbReference type="GeneID" id="24795561"/>
<dbReference type="Proteomes" id="UP000028501">
    <property type="component" value="Chromosome"/>
</dbReference>
<dbReference type="GO" id="GO:0003677">
    <property type="term" value="F:DNA binding"/>
    <property type="evidence" value="ECO:0007669"/>
    <property type="project" value="UniProtKB-UniRule"/>
</dbReference>
<dbReference type="PROSITE" id="PS50977">
    <property type="entry name" value="HTH_TETR_2"/>
    <property type="match status" value="1"/>
</dbReference>
<organism evidence="4 5">
    <name type="scientific">Archaeoglobus fulgidus DSM 8774</name>
    <dbReference type="NCBI Taxonomy" id="1344584"/>
    <lineage>
        <taxon>Archaea</taxon>
        <taxon>Methanobacteriati</taxon>
        <taxon>Methanobacteriota</taxon>
        <taxon>Archaeoglobi</taxon>
        <taxon>Archaeoglobales</taxon>
        <taxon>Archaeoglobaceae</taxon>
        <taxon>Archaeoglobus</taxon>
    </lineage>
</organism>
<dbReference type="RefSeq" id="WP_010879312.1">
    <property type="nucleotide sequence ID" value="NZ_CP006577.1"/>
</dbReference>
<dbReference type="AlphaFoldDB" id="A0A075WG80"/>
<accession>A0A075WG80</accession>
<dbReference type="PANTHER" id="PTHR43479">
    <property type="entry name" value="ACREF/ENVCD OPERON REPRESSOR-RELATED"/>
    <property type="match status" value="1"/>
</dbReference>
<dbReference type="InterPro" id="IPR001647">
    <property type="entry name" value="HTH_TetR"/>
</dbReference>
<dbReference type="EMBL" id="CP006577">
    <property type="protein sequence ID" value="AIG98817.1"/>
    <property type="molecule type" value="Genomic_DNA"/>
</dbReference>
<keyword evidence="1 2" id="KW-0238">DNA-binding</keyword>
<dbReference type="SMR" id="A0A075WG80"/>
<dbReference type="InterPro" id="IPR050624">
    <property type="entry name" value="HTH-type_Tx_Regulator"/>
</dbReference>
<dbReference type="KEGG" id="afg:AFULGI_00020710"/>
<reference evidence="4 5" key="1">
    <citation type="submission" date="2013-07" db="EMBL/GenBank/DDBJ databases">
        <title>Genome of Archaeoglobus fulgidus.</title>
        <authorList>
            <person name="Fiebig A."/>
            <person name="Birkeland N.-K."/>
        </authorList>
    </citation>
    <scope>NUCLEOTIDE SEQUENCE [LARGE SCALE GENOMIC DNA]</scope>
    <source>
        <strain evidence="4 5">DSM 8774</strain>
    </source>
</reference>
<evidence type="ECO:0000313" key="4">
    <source>
        <dbReference type="EMBL" id="AIG98817.1"/>
    </source>
</evidence>
<feature type="domain" description="HTH tetR-type" evidence="3">
    <location>
        <begin position="2"/>
        <end position="62"/>
    </location>
</feature>
<dbReference type="SUPFAM" id="SSF46689">
    <property type="entry name" value="Homeodomain-like"/>
    <property type="match status" value="1"/>
</dbReference>
<name>A0A075WG80_ARCFL</name>
<sequence length="169" mass="19917">MTDQSVRIIEAALRLYMKKPPHEVSIEEIAREAKVSKSLIFYHFESKQKLLEEAVMHAFRKMMEEFNPRSVEEVVDYGIGFIAERREFIEFMMYALSQVRIEELERMFGEALEKVASLFEGCRHPRETAIALMAMLDGLSIYSLYFDLGKLEKYREIAMEFVESRRVRA</sequence>
<dbReference type="Gene3D" id="1.10.357.10">
    <property type="entry name" value="Tetracycline Repressor, domain 2"/>
    <property type="match status" value="1"/>
</dbReference>
<dbReference type="HOGENOM" id="CLU_069356_1_4_2"/>
<dbReference type="PRINTS" id="PR00455">
    <property type="entry name" value="HTHTETR"/>
</dbReference>
<feature type="DNA-binding region" description="H-T-H motif" evidence="2">
    <location>
        <begin position="25"/>
        <end position="44"/>
    </location>
</feature>
<evidence type="ECO:0000256" key="2">
    <source>
        <dbReference type="PROSITE-ProRule" id="PRU00335"/>
    </source>
</evidence>
<evidence type="ECO:0000256" key="1">
    <source>
        <dbReference type="ARBA" id="ARBA00023125"/>
    </source>
</evidence>
<evidence type="ECO:0000259" key="3">
    <source>
        <dbReference type="PROSITE" id="PS50977"/>
    </source>
</evidence>
<gene>
    <name evidence="4" type="ORF">AFULGI_00020710</name>
</gene>
<protein>
    <submittedName>
        <fullName evidence="4">Transcriptional regulator</fullName>
    </submittedName>
</protein>
<dbReference type="Pfam" id="PF00440">
    <property type="entry name" value="TetR_N"/>
    <property type="match status" value="1"/>
</dbReference>